<evidence type="ECO:0000256" key="7">
    <source>
        <dbReference type="ARBA" id="ARBA00023235"/>
    </source>
</evidence>
<dbReference type="InterPro" id="IPR013986">
    <property type="entry name" value="DExx_box_DNA_helicase_dom_sf"/>
</dbReference>
<comment type="similarity">
    <text evidence="1">Belongs to the helicase family. UvrD subfamily.</text>
</comment>
<protein>
    <recommendedName>
        <fullName evidence="9">DNA 3'-5' helicase</fullName>
        <ecNumber evidence="9">5.6.2.4</ecNumber>
    </recommendedName>
</protein>
<dbReference type="AlphaFoldDB" id="A0AAW3JUL4"/>
<proteinExistence type="inferred from homology"/>
<dbReference type="InterPro" id="IPR027417">
    <property type="entry name" value="P-loop_NTPase"/>
</dbReference>
<dbReference type="SUPFAM" id="SSF52540">
    <property type="entry name" value="P-loop containing nucleoside triphosphate hydrolases"/>
    <property type="match status" value="1"/>
</dbReference>
<dbReference type="GO" id="GO:0000725">
    <property type="term" value="P:recombinational repair"/>
    <property type="evidence" value="ECO:0007669"/>
    <property type="project" value="TreeGrafter"/>
</dbReference>
<dbReference type="GO" id="GO:0016787">
    <property type="term" value="F:hydrolase activity"/>
    <property type="evidence" value="ECO:0007669"/>
    <property type="project" value="UniProtKB-UniRule"/>
</dbReference>
<comment type="catalytic activity">
    <reaction evidence="8">
        <text>Couples ATP hydrolysis with the unwinding of duplex DNA by translocating in the 3'-5' direction.</text>
        <dbReference type="EC" id="5.6.2.4"/>
    </reaction>
</comment>
<evidence type="ECO:0000256" key="3">
    <source>
        <dbReference type="ARBA" id="ARBA00022801"/>
    </source>
</evidence>
<evidence type="ECO:0000256" key="9">
    <source>
        <dbReference type="ARBA" id="ARBA00034808"/>
    </source>
</evidence>
<dbReference type="Gene3D" id="1.10.486.10">
    <property type="entry name" value="PCRA, domain 4"/>
    <property type="match status" value="1"/>
</dbReference>
<dbReference type="CDD" id="cd17932">
    <property type="entry name" value="DEXQc_UvrD"/>
    <property type="match status" value="1"/>
</dbReference>
<dbReference type="PANTHER" id="PTHR11070:SF2">
    <property type="entry name" value="ATP-DEPENDENT DNA HELICASE SRS2"/>
    <property type="match status" value="1"/>
</dbReference>
<dbReference type="GO" id="GO:0003677">
    <property type="term" value="F:DNA binding"/>
    <property type="evidence" value="ECO:0007669"/>
    <property type="project" value="UniProtKB-KW"/>
</dbReference>
<feature type="domain" description="UvrD-like helicase ATP-binding" evidence="12">
    <location>
        <begin position="1"/>
        <end position="276"/>
    </location>
</feature>
<comment type="caution">
    <text evidence="14">The sequence shown here is derived from an EMBL/GenBank/DDBJ whole genome shotgun (WGS) entry which is preliminary data.</text>
</comment>
<feature type="binding site" evidence="11">
    <location>
        <begin position="22"/>
        <end position="29"/>
    </location>
    <ligand>
        <name>ATP</name>
        <dbReference type="ChEBI" id="CHEBI:30616"/>
    </ligand>
</feature>
<evidence type="ECO:0000313" key="14">
    <source>
        <dbReference type="EMBL" id="KQC85496.1"/>
    </source>
</evidence>
<dbReference type="InterPro" id="IPR014016">
    <property type="entry name" value="UvrD-like_ATP-bd"/>
</dbReference>
<evidence type="ECO:0000256" key="2">
    <source>
        <dbReference type="ARBA" id="ARBA00022741"/>
    </source>
</evidence>
<dbReference type="GO" id="GO:0005524">
    <property type="term" value="F:ATP binding"/>
    <property type="evidence" value="ECO:0007669"/>
    <property type="project" value="UniProtKB-UniRule"/>
</dbReference>
<evidence type="ECO:0000256" key="1">
    <source>
        <dbReference type="ARBA" id="ARBA00009922"/>
    </source>
</evidence>
<dbReference type="GO" id="GO:0033202">
    <property type="term" value="C:DNA helicase complex"/>
    <property type="evidence" value="ECO:0007669"/>
    <property type="project" value="TreeGrafter"/>
</dbReference>
<evidence type="ECO:0000256" key="6">
    <source>
        <dbReference type="ARBA" id="ARBA00023125"/>
    </source>
</evidence>
<dbReference type="EMBL" id="LLKB01000005">
    <property type="protein sequence ID" value="KQC85496.1"/>
    <property type="molecule type" value="Genomic_DNA"/>
</dbReference>
<dbReference type="InterPro" id="IPR000212">
    <property type="entry name" value="DNA_helicase_UvrD/REP"/>
</dbReference>
<dbReference type="Pfam" id="PF00580">
    <property type="entry name" value="UvrD-helicase"/>
    <property type="match status" value="1"/>
</dbReference>
<keyword evidence="7" id="KW-0413">Isomerase</keyword>
<evidence type="ECO:0000313" key="15">
    <source>
        <dbReference type="Proteomes" id="UP000050833"/>
    </source>
</evidence>
<keyword evidence="2 11" id="KW-0547">Nucleotide-binding</keyword>
<accession>A0AAW3JUL4</accession>
<dbReference type="CDD" id="cd18807">
    <property type="entry name" value="SF1_C_UvrD"/>
    <property type="match status" value="1"/>
</dbReference>
<dbReference type="Gene3D" id="3.40.50.300">
    <property type="entry name" value="P-loop containing nucleotide triphosphate hydrolases"/>
    <property type="match status" value="2"/>
</dbReference>
<reference evidence="14 15" key="1">
    <citation type="submission" date="2015-10" db="EMBL/GenBank/DDBJ databases">
        <title>Butyribacter intestini gen. nov., sp. nov., a butyric acid-producing bacterium of the family Lachnospiraceae isolated from the human faeces.</title>
        <authorList>
            <person name="Zou Y."/>
            <person name="Xue W."/>
            <person name="Luo G."/>
            <person name="Lv M."/>
        </authorList>
    </citation>
    <scope>NUCLEOTIDE SEQUENCE [LARGE SCALE GENOMIC DNA]</scope>
    <source>
        <strain evidence="14 15">TF01-11</strain>
    </source>
</reference>
<evidence type="ECO:0000256" key="5">
    <source>
        <dbReference type="ARBA" id="ARBA00022840"/>
    </source>
</evidence>
<sequence length="669" mass="79394">MNLNEQQKKAIEHFKGPCLVIGTPGSGKTRVITERVRYLVEEKGVKNTNILVITFTKAAAVQMKKRYESMMGDASKRVYFGTFHAIFFTILKYAYHYTADNIIRDDTKRQILKELINKEDIEIQDENDFLNDIEGEISRVKGEMIELQHYYSPNCPGESFRRIFTGYQKALQGRKLIDFDDMLVYCYELLKAREDIRQMWHKQYPYILIDEFQDINKVQYDIVKMLAAPENNLFIVGDDDQSIYGFRGAKPDIMKQFLKDYKDSKRYVLGINYRCSGAIVERAAKLIEKNENRLSKKLTAENEYGEEIEIKEFNKISEECENIRAKILEYKDSGIPYSQMAVLFRTNTQARTMSSKLMEFNIPFVMKERIPNMYDHWIARDIITYIKIAQGSRERADFLRIINRPKRYVHRSAFTESVVDIEELKKYYEDKEWMIERFEQFQYDLKMLSNLKPYPAINFIRNGIGYDDYIKDYAEYKGVRADEMMDFLDELQEEAKGYDNFEEWFEYIRSYSEELKEQAVKSRMLSNGQEQSDAVLLMTMHGVKGLEYECVFIPDANEGVTPHSKAVLDADMEEERRMFYVAMTRAKKHLHIYYVKERFNKDADVSRFVYEIQNKDFEKVQMEKEELRAKRTLIAEREKRDFKYSKAQKQVSSKQYVFGQTNIRYKKQG</sequence>
<keyword evidence="15" id="KW-1185">Reference proteome</keyword>
<organism evidence="14 15">
    <name type="scientific">Butyribacter intestini</name>
    <dbReference type="NCBI Taxonomy" id="1703332"/>
    <lineage>
        <taxon>Bacteria</taxon>
        <taxon>Bacillati</taxon>
        <taxon>Bacillota</taxon>
        <taxon>Clostridia</taxon>
        <taxon>Lachnospirales</taxon>
        <taxon>Lachnospiraceae</taxon>
        <taxon>Butyribacter</taxon>
    </lineage>
</organism>
<dbReference type="Pfam" id="PF13361">
    <property type="entry name" value="UvrD_C"/>
    <property type="match status" value="1"/>
</dbReference>
<dbReference type="Gene3D" id="1.10.10.160">
    <property type="match status" value="1"/>
</dbReference>
<name>A0AAW3JUL4_9FIRM</name>
<keyword evidence="6" id="KW-0238">DNA-binding</keyword>
<dbReference type="PROSITE" id="PS51198">
    <property type="entry name" value="UVRD_HELICASE_ATP_BIND"/>
    <property type="match status" value="1"/>
</dbReference>
<evidence type="ECO:0000259" key="12">
    <source>
        <dbReference type="PROSITE" id="PS51198"/>
    </source>
</evidence>
<dbReference type="RefSeq" id="WP_055945409.1">
    <property type="nucleotide sequence ID" value="NZ_DBGDCA010000028.1"/>
</dbReference>
<dbReference type="EC" id="5.6.2.4" evidence="9"/>
<keyword evidence="4 11" id="KW-0347">Helicase</keyword>
<feature type="domain" description="UvrD-like helicase C-terminal" evidence="13">
    <location>
        <begin position="277"/>
        <end position="545"/>
    </location>
</feature>
<keyword evidence="5 11" id="KW-0067">ATP-binding</keyword>
<evidence type="ECO:0000256" key="10">
    <source>
        <dbReference type="ARBA" id="ARBA00048988"/>
    </source>
</evidence>
<evidence type="ECO:0000256" key="4">
    <source>
        <dbReference type="ARBA" id="ARBA00022806"/>
    </source>
</evidence>
<evidence type="ECO:0000256" key="11">
    <source>
        <dbReference type="PROSITE-ProRule" id="PRU00560"/>
    </source>
</evidence>
<dbReference type="GO" id="GO:0005829">
    <property type="term" value="C:cytosol"/>
    <property type="evidence" value="ECO:0007669"/>
    <property type="project" value="TreeGrafter"/>
</dbReference>
<gene>
    <name evidence="14" type="ORF">APZ18_12535</name>
</gene>
<dbReference type="InterPro" id="IPR014017">
    <property type="entry name" value="DNA_helicase_UvrD-like_C"/>
</dbReference>
<evidence type="ECO:0000259" key="13">
    <source>
        <dbReference type="PROSITE" id="PS51217"/>
    </source>
</evidence>
<keyword evidence="3 11" id="KW-0378">Hydrolase</keyword>
<dbReference type="PANTHER" id="PTHR11070">
    <property type="entry name" value="UVRD / RECB / PCRA DNA HELICASE FAMILY MEMBER"/>
    <property type="match status" value="1"/>
</dbReference>
<dbReference type="GO" id="GO:0043138">
    <property type="term" value="F:3'-5' DNA helicase activity"/>
    <property type="evidence" value="ECO:0007669"/>
    <property type="project" value="UniProtKB-EC"/>
</dbReference>
<evidence type="ECO:0000256" key="8">
    <source>
        <dbReference type="ARBA" id="ARBA00034617"/>
    </source>
</evidence>
<dbReference type="Proteomes" id="UP000050833">
    <property type="component" value="Unassembled WGS sequence"/>
</dbReference>
<comment type="catalytic activity">
    <reaction evidence="10">
        <text>ATP + H2O = ADP + phosphate + H(+)</text>
        <dbReference type="Rhea" id="RHEA:13065"/>
        <dbReference type="ChEBI" id="CHEBI:15377"/>
        <dbReference type="ChEBI" id="CHEBI:15378"/>
        <dbReference type="ChEBI" id="CHEBI:30616"/>
        <dbReference type="ChEBI" id="CHEBI:43474"/>
        <dbReference type="ChEBI" id="CHEBI:456216"/>
        <dbReference type="EC" id="5.6.2.4"/>
    </reaction>
</comment>
<dbReference type="PROSITE" id="PS51217">
    <property type="entry name" value="UVRD_HELICASE_CTER"/>
    <property type="match status" value="1"/>
</dbReference>